<evidence type="ECO:0000256" key="5">
    <source>
        <dbReference type="ARBA" id="ARBA00022741"/>
    </source>
</evidence>
<evidence type="ECO:0000313" key="11">
    <source>
        <dbReference type="EMBL" id="UQS86011.1"/>
    </source>
</evidence>
<geneLocation type="plasmid" evidence="11 12">
    <name>p1unnamed</name>
</geneLocation>
<keyword evidence="11" id="KW-0614">Plasmid</keyword>
<evidence type="ECO:0000259" key="10">
    <source>
        <dbReference type="Pfam" id="PF04262"/>
    </source>
</evidence>
<dbReference type="EC" id="6.3.2.2" evidence="2 9"/>
<dbReference type="AlphaFoldDB" id="A0A976X4W4"/>
<evidence type="ECO:0000256" key="9">
    <source>
        <dbReference type="RuleBase" id="RU004391"/>
    </source>
</evidence>
<keyword evidence="6" id="KW-0067">ATP-binding</keyword>
<evidence type="ECO:0000256" key="2">
    <source>
        <dbReference type="ARBA" id="ARBA00012220"/>
    </source>
</evidence>
<evidence type="ECO:0000256" key="3">
    <source>
        <dbReference type="ARBA" id="ARBA00022598"/>
    </source>
</evidence>
<evidence type="ECO:0000256" key="4">
    <source>
        <dbReference type="ARBA" id="ARBA00022684"/>
    </source>
</evidence>
<comment type="similarity">
    <text evidence="8">Belongs to the glutamate--cysteine ligase type 1 family.</text>
</comment>
<dbReference type="EMBL" id="CP093360">
    <property type="protein sequence ID" value="UQS86011.1"/>
    <property type="molecule type" value="Genomic_DNA"/>
</dbReference>
<gene>
    <name evidence="11" type="ORF">MOO44_01445</name>
</gene>
<comment type="pathway">
    <text evidence="1 9">Sulfur metabolism; glutathione biosynthesis; glutathione from L-cysteine and L-glutamate: step 1/2.</text>
</comment>
<accession>A0A976X4W4</accession>
<keyword evidence="4 8" id="KW-0317">Glutathione biosynthesis</keyword>
<proteinExistence type="inferred from homology"/>
<reference evidence="11" key="1">
    <citation type="journal article" date="2022" name="Int. J. Syst. Evol. Microbiol.">
        <title>Apilactobacillus apisilvae sp. nov., Nicolia spurrieriana gen. nov. sp. nov., Bombilactobacillus folatiphilus sp. nov. and Bombilactobacillus thymidiniphilus sp. nov., four new lactic acid bacterial isolates from stingless bees Tetragonula carbonaria and Austroplebeia australis.</title>
        <authorList>
            <person name="Oliphant S.A."/>
            <person name="Watson-Haigh N.S."/>
            <person name="Sumby K.M."/>
            <person name="Gardner J."/>
            <person name="Groom S."/>
            <person name="Jiranek V."/>
        </authorList>
    </citation>
    <scope>NUCLEOTIDE SEQUENCE</scope>
    <source>
        <strain evidence="11">SGEP1_A5</strain>
    </source>
</reference>
<comment type="catalytic activity">
    <reaction evidence="7 9">
        <text>L-cysteine + L-glutamate + ATP = gamma-L-glutamyl-L-cysteine + ADP + phosphate + H(+)</text>
        <dbReference type="Rhea" id="RHEA:13285"/>
        <dbReference type="ChEBI" id="CHEBI:15378"/>
        <dbReference type="ChEBI" id="CHEBI:29985"/>
        <dbReference type="ChEBI" id="CHEBI:30616"/>
        <dbReference type="ChEBI" id="CHEBI:35235"/>
        <dbReference type="ChEBI" id="CHEBI:43474"/>
        <dbReference type="ChEBI" id="CHEBI:58173"/>
        <dbReference type="ChEBI" id="CHEBI:456216"/>
        <dbReference type="EC" id="6.3.2.2"/>
    </reaction>
</comment>
<dbReference type="InterPro" id="IPR014746">
    <property type="entry name" value="Gln_synth/guanido_kin_cat_dom"/>
</dbReference>
<dbReference type="GO" id="GO:0005829">
    <property type="term" value="C:cytosol"/>
    <property type="evidence" value="ECO:0007669"/>
    <property type="project" value="TreeGrafter"/>
</dbReference>
<evidence type="ECO:0000256" key="8">
    <source>
        <dbReference type="RuleBase" id="RU003544"/>
    </source>
</evidence>
<dbReference type="SUPFAM" id="SSF55931">
    <property type="entry name" value="Glutamine synthetase/guanido kinase"/>
    <property type="match status" value="1"/>
</dbReference>
<organism evidence="11 12">
    <name type="scientific">Nicoliella spurrieriana</name>
    <dbReference type="NCBI Taxonomy" id="2925830"/>
    <lineage>
        <taxon>Bacteria</taxon>
        <taxon>Bacillati</taxon>
        <taxon>Bacillota</taxon>
        <taxon>Bacilli</taxon>
        <taxon>Lactobacillales</taxon>
        <taxon>Lactobacillaceae</taxon>
        <taxon>Nicoliella</taxon>
    </lineage>
</organism>
<dbReference type="InterPro" id="IPR006334">
    <property type="entry name" value="Glut_cys_ligase"/>
</dbReference>
<dbReference type="GO" id="GO:0046872">
    <property type="term" value="F:metal ion binding"/>
    <property type="evidence" value="ECO:0007669"/>
    <property type="project" value="TreeGrafter"/>
</dbReference>
<dbReference type="RefSeq" id="WP_260115819.1">
    <property type="nucleotide sequence ID" value="NZ_CP093360.1"/>
</dbReference>
<dbReference type="GO" id="GO:0004357">
    <property type="term" value="F:glutamate-cysteine ligase activity"/>
    <property type="evidence" value="ECO:0007669"/>
    <property type="project" value="UniProtKB-EC"/>
</dbReference>
<keyword evidence="12" id="KW-1185">Reference proteome</keyword>
<dbReference type="Gene3D" id="3.30.590.20">
    <property type="match status" value="1"/>
</dbReference>
<dbReference type="InterPro" id="IPR007370">
    <property type="entry name" value="Glu_cys_ligase"/>
</dbReference>
<evidence type="ECO:0000313" key="12">
    <source>
        <dbReference type="Proteomes" id="UP000831181"/>
    </source>
</evidence>
<sequence length="452" mass="52004">MFSKIGNLIFEHEAVARNSDFKMGLEIEMDRAYENGHLSMEPYPDTIGDAHSNPWITEDFLITMSEVVTPPADSPLDAMRYLYRINNALRNALAPGEILWSLSMPPIMPKEKSNELLADSTQEKRDFLIKLVKLHKGMAKFLPCGAHINLSIHDHIIKLIHSEMGDQFQSEQAVKDYLYMRLGQGFVRYRWIITYLFGASPIAEDNYFDVDQGPDHPVRCLRQTTRYGYGAKFLVDYTSIDKYITSIQNAVKNKLLIRDSEGQGPIRFRGGKDLDDLRNTGIQYLELRMLDLDPTSEIGIKTNTIRFLRLMASYFIMNPPLRQSEVNEALNRANQLNDEVASEDPSQFNHQFQARAFLSRLRLFVDQIQAGPDFEEVIQEMEERVEHPELTPSAKLVKHIKNGSLVEYAVKKGIQYQKSALIALRPFDGFDTSKQPTSDELKEYLFRKSFKY</sequence>
<keyword evidence="5" id="KW-0547">Nucleotide-binding</keyword>
<evidence type="ECO:0000256" key="1">
    <source>
        <dbReference type="ARBA" id="ARBA00005006"/>
    </source>
</evidence>
<keyword evidence="3 8" id="KW-0436">Ligase</keyword>
<dbReference type="PANTHER" id="PTHR38761:SF1">
    <property type="entry name" value="GLUTAMATE--CYSTEINE LIGASE"/>
    <property type="match status" value="1"/>
</dbReference>
<protein>
    <recommendedName>
        <fullName evidence="2 9">Glutamate--cysteine ligase</fullName>
        <ecNumber evidence="2 9">6.3.2.2</ecNumber>
    </recommendedName>
</protein>
<evidence type="ECO:0000256" key="7">
    <source>
        <dbReference type="ARBA" id="ARBA00048819"/>
    </source>
</evidence>
<dbReference type="PANTHER" id="PTHR38761">
    <property type="entry name" value="GLUTAMATE--CYSTEINE LIGASE"/>
    <property type="match status" value="1"/>
</dbReference>
<dbReference type="Pfam" id="PF04262">
    <property type="entry name" value="Glu_cys_ligase"/>
    <property type="match status" value="1"/>
</dbReference>
<dbReference type="Proteomes" id="UP000831181">
    <property type="component" value="Plasmid p1unnamed"/>
</dbReference>
<dbReference type="GO" id="GO:0006750">
    <property type="term" value="P:glutathione biosynthetic process"/>
    <property type="evidence" value="ECO:0007669"/>
    <property type="project" value="UniProtKB-KW"/>
</dbReference>
<evidence type="ECO:0000256" key="6">
    <source>
        <dbReference type="ARBA" id="ARBA00022840"/>
    </source>
</evidence>
<feature type="domain" description="Glutamate--cysteine ligase" evidence="10">
    <location>
        <begin position="17"/>
        <end position="253"/>
    </location>
</feature>
<dbReference type="KEGG" id="lbe:MOO44_01445"/>
<dbReference type="GO" id="GO:0005524">
    <property type="term" value="F:ATP binding"/>
    <property type="evidence" value="ECO:0007669"/>
    <property type="project" value="UniProtKB-KW"/>
</dbReference>
<name>A0A976X4W4_9LACO</name>